<dbReference type="AlphaFoldDB" id="A0A4S3LXK7"/>
<keyword evidence="1" id="KW-0418">Kinase</keyword>
<accession>A0A4S3LXK7</accession>
<dbReference type="EMBL" id="SSMC01000003">
    <property type="protein sequence ID" value="THD66272.1"/>
    <property type="molecule type" value="Genomic_DNA"/>
</dbReference>
<evidence type="ECO:0000313" key="2">
    <source>
        <dbReference type="Proteomes" id="UP000305939"/>
    </source>
</evidence>
<dbReference type="OrthoDB" id="1931120at2"/>
<gene>
    <name evidence="1" type="ORF">E7Z59_10670</name>
</gene>
<keyword evidence="1" id="KW-0808">Transferase</keyword>
<dbReference type="InterPro" id="IPR036890">
    <property type="entry name" value="HATPase_C_sf"/>
</dbReference>
<dbReference type="SUPFAM" id="SSF55874">
    <property type="entry name" value="ATPase domain of HSP90 chaperone/DNA topoisomerase II/histidine kinase"/>
    <property type="match status" value="1"/>
</dbReference>
<organism evidence="1 2">
    <name type="scientific">Robertkochia marina</name>
    <dbReference type="NCBI Taxonomy" id="1227945"/>
    <lineage>
        <taxon>Bacteria</taxon>
        <taxon>Pseudomonadati</taxon>
        <taxon>Bacteroidota</taxon>
        <taxon>Flavobacteriia</taxon>
        <taxon>Flavobacteriales</taxon>
        <taxon>Flavobacteriaceae</taxon>
        <taxon>Robertkochia</taxon>
    </lineage>
</organism>
<proteinExistence type="predicted"/>
<reference evidence="1 2" key="1">
    <citation type="submission" date="2019-04" db="EMBL/GenBank/DDBJ databases">
        <title>Draft genome sequence of Robertkochia marina CC-AMO-30D.</title>
        <authorList>
            <person name="Hameed A."/>
            <person name="Lin S.-Y."/>
            <person name="Shahina M."/>
            <person name="Lai W.-A."/>
            <person name="Young C.-C."/>
        </authorList>
    </citation>
    <scope>NUCLEOTIDE SEQUENCE [LARGE SCALE GENOMIC DNA]</scope>
    <source>
        <strain evidence="1 2">CC-AMO-30D</strain>
    </source>
</reference>
<keyword evidence="2" id="KW-1185">Reference proteome</keyword>
<comment type="caution">
    <text evidence="1">The sequence shown here is derived from an EMBL/GenBank/DDBJ whole genome shotgun (WGS) entry which is preliminary data.</text>
</comment>
<dbReference type="Proteomes" id="UP000305939">
    <property type="component" value="Unassembled WGS sequence"/>
</dbReference>
<name>A0A4S3LXK7_9FLAO</name>
<protein>
    <submittedName>
        <fullName evidence="1">HAMP domain-containing histidine kinase</fullName>
    </submittedName>
</protein>
<dbReference type="Gene3D" id="3.30.565.10">
    <property type="entry name" value="Histidine kinase-like ATPase, C-terminal domain"/>
    <property type="match status" value="1"/>
</dbReference>
<dbReference type="GO" id="GO:0016301">
    <property type="term" value="F:kinase activity"/>
    <property type="evidence" value="ECO:0007669"/>
    <property type="project" value="UniProtKB-KW"/>
</dbReference>
<dbReference type="RefSeq" id="WP_136336344.1">
    <property type="nucleotide sequence ID" value="NZ_QXMP01000022.1"/>
</dbReference>
<sequence>MKHFSINVPYKSITSQNLLDECRVCMANCNDIYKSVNPCPVYNDRRKQGFKQTKKSNIFLCCNQSKTTALFKNKLDALSYAMGDIELPVNEITENIKKTEQTKVNRLIHNLTSINAYNIQEIYDLVPQETLSSNWKKQLEFIKREIISDPDKAAMLFLRIAKNNIHMKSEFSIYKKIERLDSKDLEIKSLPVRKVFLNVLHTFFSDFSNNEIYVDVREFEGKTQIDYETMQVAFYHLIENSTKYTLPNSIVTVDFKEDKDTVAIKMNMTSLYVPIEERESILNEGFSSRLAKKLGKSGDGIGLWRINQMIQLNHGEFNIHFGDEIENIRGIDYGINSFEIVLRKSL</sequence>
<evidence type="ECO:0000313" key="1">
    <source>
        <dbReference type="EMBL" id="THD66272.1"/>
    </source>
</evidence>